<gene>
    <name evidence="1" type="ORF">BaRGS_00009181</name>
</gene>
<organism evidence="1 2">
    <name type="scientific">Batillaria attramentaria</name>
    <dbReference type="NCBI Taxonomy" id="370345"/>
    <lineage>
        <taxon>Eukaryota</taxon>
        <taxon>Metazoa</taxon>
        <taxon>Spiralia</taxon>
        <taxon>Lophotrochozoa</taxon>
        <taxon>Mollusca</taxon>
        <taxon>Gastropoda</taxon>
        <taxon>Caenogastropoda</taxon>
        <taxon>Sorbeoconcha</taxon>
        <taxon>Cerithioidea</taxon>
        <taxon>Batillariidae</taxon>
        <taxon>Batillaria</taxon>
    </lineage>
</organism>
<keyword evidence="2" id="KW-1185">Reference proteome</keyword>
<proteinExistence type="predicted"/>
<reference evidence="1 2" key="1">
    <citation type="journal article" date="2023" name="Sci. Data">
        <title>Genome assembly of the Korean intertidal mud-creeper Batillaria attramentaria.</title>
        <authorList>
            <person name="Patra A.K."/>
            <person name="Ho P.T."/>
            <person name="Jun S."/>
            <person name="Lee S.J."/>
            <person name="Kim Y."/>
            <person name="Won Y.J."/>
        </authorList>
    </citation>
    <scope>NUCLEOTIDE SEQUENCE [LARGE SCALE GENOMIC DNA]</scope>
    <source>
        <strain evidence="1">Wonlab-2016</strain>
    </source>
</reference>
<sequence>MMTSHRTRLKPRQKSNIFDIGVCVVDVWILFKPDSTLLSEGTYLQAEEHKYVFFYVAMGTRESCRYVLMRWPCDRHWLTDGHTTVAKADGFLTMLR</sequence>
<accession>A0ABD0LJ33</accession>
<evidence type="ECO:0000313" key="1">
    <source>
        <dbReference type="EMBL" id="KAK7499529.1"/>
    </source>
</evidence>
<evidence type="ECO:0000313" key="2">
    <source>
        <dbReference type="Proteomes" id="UP001519460"/>
    </source>
</evidence>
<protein>
    <submittedName>
        <fullName evidence="1">Uncharacterized protein</fullName>
    </submittedName>
</protein>
<dbReference type="Proteomes" id="UP001519460">
    <property type="component" value="Unassembled WGS sequence"/>
</dbReference>
<dbReference type="EMBL" id="JACVVK020000043">
    <property type="protein sequence ID" value="KAK7499529.1"/>
    <property type="molecule type" value="Genomic_DNA"/>
</dbReference>
<name>A0ABD0LJ33_9CAEN</name>
<comment type="caution">
    <text evidence="1">The sequence shown here is derived from an EMBL/GenBank/DDBJ whole genome shotgun (WGS) entry which is preliminary data.</text>
</comment>
<dbReference type="AlphaFoldDB" id="A0ABD0LJ33"/>